<sequence>MTQHKKEIVNTLFKAQQNHEPVEFISKTYEVEEPVAYQIQDELISELKKADNSEIAGYKVSMTSAETQAYASTDEPAYGTILSNKVVKSGDTVALSKLFAPLIEPELVFVLTADLTISASDEEILQSIKVAPGIEIPDARYIDWFPNFTLGDLISDNTASGLVALGEAADPVSYEDFAKITLKLSHNDEEIATGVSSDVLDNPIEALKWLIRKLDEQGKHLHKGEIVSSGTFVPPVPAKEGTYTAEYSYPGAIQVTFEK</sequence>
<dbReference type="GO" id="GO:0005737">
    <property type="term" value="C:cytoplasm"/>
    <property type="evidence" value="ECO:0007669"/>
    <property type="project" value="TreeGrafter"/>
</dbReference>
<dbReference type="Gene3D" id="3.90.850.10">
    <property type="entry name" value="Fumarylacetoacetase-like, C-terminal domain"/>
    <property type="match status" value="1"/>
</dbReference>
<dbReference type="InterPro" id="IPR050772">
    <property type="entry name" value="Hydratase-Decarb/MhpD_sf"/>
</dbReference>
<dbReference type="InterPro" id="IPR036663">
    <property type="entry name" value="Fumarylacetoacetase_C_sf"/>
</dbReference>
<keyword evidence="2" id="KW-1185">Reference proteome</keyword>
<gene>
    <name evidence="1" type="ORF">SPI02_17460</name>
</gene>
<accession>A0A239UJ19</accession>
<dbReference type="PANTHER" id="PTHR30143:SF0">
    <property type="entry name" value="2-KETO-4-PENTENOATE HYDRATASE"/>
    <property type="match status" value="1"/>
</dbReference>
<organism evidence="1 2">
    <name type="scientific">Staphylococcus piscifermentans</name>
    <dbReference type="NCBI Taxonomy" id="70258"/>
    <lineage>
        <taxon>Bacteria</taxon>
        <taxon>Bacillati</taxon>
        <taxon>Bacillota</taxon>
        <taxon>Bacilli</taxon>
        <taxon>Bacillales</taxon>
        <taxon>Staphylococcaceae</taxon>
        <taxon>Staphylococcus</taxon>
    </lineage>
</organism>
<dbReference type="RefSeq" id="WP_095107107.1">
    <property type="nucleotide sequence ID" value="NZ_BKAR01000022.1"/>
</dbReference>
<reference evidence="1 2" key="1">
    <citation type="submission" date="2019-07" db="EMBL/GenBank/DDBJ databases">
        <title>Whole genome shotgun sequence of Staphylococcus piscifermentans NBRC 109625.</title>
        <authorList>
            <person name="Hosoyama A."/>
            <person name="Uohara A."/>
            <person name="Ohji S."/>
            <person name="Ichikawa N."/>
        </authorList>
    </citation>
    <scope>NUCLEOTIDE SEQUENCE [LARGE SCALE GENOMIC DNA]</scope>
    <source>
        <strain evidence="1 2">NBRC 109625</strain>
    </source>
</reference>
<dbReference type="EMBL" id="BKAR01000022">
    <property type="protein sequence ID" value="GEP85161.1"/>
    <property type="molecule type" value="Genomic_DNA"/>
</dbReference>
<comment type="caution">
    <text evidence="1">The sequence shown here is derived from an EMBL/GenBank/DDBJ whole genome shotgun (WGS) entry which is preliminary data.</text>
</comment>
<name>A0A239UJ19_9STAP</name>
<dbReference type="GO" id="GO:0008684">
    <property type="term" value="F:2-oxopent-4-enoate hydratase activity"/>
    <property type="evidence" value="ECO:0007669"/>
    <property type="project" value="TreeGrafter"/>
</dbReference>
<protein>
    <submittedName>
        <fullName evidence="1">2-keto-4-pentenoate hydratase</fullName>
    </submittedName>
</protein>
<dbReference type="OrthoDB" id="9792137at2"/>
<dbReference type="AlphaFoldDB" id="A0A239UJ19"/>
<evidence type="ECO:0000313" key="2">
    <source>
        <dbReference type="Proteomes" id="UP000321736"/>
    </source>
</evidence>
<evidence type="ECO:0000313" key="1">
    <source>
        <dbReference type="EMBL" id="GEP85161.1"/>
    </source>
</evidence>
<dbReference type="Proteomes" id="UP000321736">
    <property type="component" value="Unassembled WGS sequence"/>
</dbReference>
<proteinExistence type="predicted"/>
<dbReference type="SUPFAM" id="SSF56529">
    <property type="entry name" value="FAH"/>
    <property type="match status" value="1"/>
</dbReference>
<dbReference type="PANTHER" id="PTHR30143">
    <property type="entry name" value="ACID HYDRATASE"/>
    <property type="match status" value="1"/>
</dbReference>